<gene>
    <name evidence="3" type="ORF">GRI44_05650</name>
</gene>
<accession>A0A6L7GDS1</accession>
<organism evidence="3 4">
    <name type="scientific">Allopontixanthobacter confluentis</name>
    <dbReference type="NCBI Taxonomy" id="1849021"/>
    <lineage>
        <taxon>Bacteria</taxon>
        <taxon>Pseudomonadati</taxon>
        <taxon>Pseudomonadota</taxon>
        <taxon>Alphaproteobacteria</taxon>
        <taxon>Sphingomonadales</taxon>
        <taxon>Erythrobacteraceae</taxon>
        <taxon>Allopontixanthobacter</taxon>
    </lineage>
</organism>
<feature type="chain" id="PRO_5026927825" evidence="2">
    <location>
        <begin position="20"/>
        <end position="132"/>
    </location>
</feature>
<keyword evidence="2" id="KW-0732">Signal</keyword>
<evidence type="ECO:0000313" key="3">
    <source>
        <dbReference type="EMBL" id="MXP14232.1"/>
    </source>
</evidence>
<sequence length="132" mass="12917">MKTLALLAVTAALAACSQAAPEADAAPDGAEHSNSSAGTGEDTGAGGPGTYEVTYADGTIARMTSAEDGTFSSITGNTAITGTVTSADGKACFDADADDEGAMCWTAGETAPDGSWIATSDSGETVTVRPVT</sequence>
<dbReference type="AlphaFoldDB" id="A0A6L7GDS1"/>
<proteinExistence type="predicted"/>
<evidence type="ECO:0000256" key="1">
    <source>
        <dbReference type="SAM" id="MobiDB-lite"/>
    </source>
</evidence>
<feature type="region of interest" description="Disordered" evidence="1">
    <location>
        <begin position="24"/>
        <end position="51"/>
    </location>
</feature>
<protein>
    <submittedName>
        <fullName evidence="3">Uncharacterized protein</fullName>
    </submittedName>
</protein>
<feature type="signal peptide" evidence="2">
    <location>
        <begin position="1"/>
        <end position="19"/>
    </location>
</feature>
<dbReference type="PROSITE" id="PS51257">
    <property type="entry name" value="PROKAR_LIPOPROTEIN"/>
    <property type="match status" value="1"/>
</dbReference>
<evidence type="ECO:0000256" key="2">
    <source>
        <dbReference type="SAM" id="SignalP"/>
    </source>
</evidence>
<dbReference type="OrthoDB" id="7450772at2"/>
<name>A0A6L7GDS1_9SPHN</name>
<evidence type="ECO:0000313" key="4">
    <source>
        <dbReference type="Proteomes" id="UP000473531"/>
    </source>
</evidence>
<dbReference type="RefSeq" id="WP_160600420.1">
    <property type="nucleotide sequence ID" value="NZ_WTYU01000001.1"/>
</dbReference>
<dbReference type="EMBL" id="WTYU01000001">
    <property type="protein sequence ID" value="MXP14232.1"/>
    <property type="molecule type" value="Genomic_DNA"/>
</dbReference>
<comment type="caution">
    <text evidence="3">The sequence shown here is derived from an EMBL/GenBank/DDBJ whole genome shotgun (WGS) entry which is preliminary data.</text>
</comment>
<reference evidence="3 4" key="1">
    <citation type="submission" date="2019-12" db="EMBL/GenBank/DDBJ databases">
        <title>Genomic-based taxomic classification of the family Erythrobacteraceae.</title>
        <authorList>
            <person name="Xu L."/>
        </authorList>
    </citation>
    <scope>NUCLEOTIDE SEQUENCE [LARGE SCALE GENOMIC DNA]</scope>
    <source>
        <strain evidence="3 4">KCTC 52259</strain>
    </source>
</reference>
<keyword evidence="4" id="KW-1185">Reference proteome</keyword>
<dbReference type="Proteomes" id="UP000473531">
    <property type="component" value="Unassembled WGS sequence"/>
</dbReference>